<dbReference type="InterPro" id="IPR014729">
    <property type="entry name" value="Rossmann-like_a/b/a_fold"/>
</dbReference>
<dbReference type="EMBL" id="BMIR01000025">
    <property type="protein sequence ID" value="GGE54134.1"/>
    <property type="molecule type" value="Genomic_DNA"/>
</dbReference>
<dbReference type="NCBIfam" id="TIGR02433">
    <property type="entry name" value="lysidine_TilS_C"/>
    <property type="match status" value="1"/>
</dbReference>
<dbReference type="SMART" id="SM00977">
    <property type="entry name" value="TilS_C"/>
    <property type="match status" value="1"/>
</dbReference>
<dbReference type="SUPFAM" id="SSF56037">
    <property type="entry name" value="PheT/TilS domain"/>
    <property type="match status" value="1"/>
</dbReference>
<keyword evidence="6 8" id="KW-0067">ATP-binding</keyword>
<keyword evidence="5 8" id="KW-0547">Nucleotide-binding</keyword>
<keyword evidence="4 8" id="KW-0819">tRNA processing</keyword>
<dbReference type="InterPro" id="IPR012796">
    <property type="entry name" value="Lysidine-tRNA-synth_C"/>
</dbReference>
<evidence type="ECO:0000256" key="5">
    <source>
        <dbReference type="ARBA" id="ARBA00022741"/>
    </source>
</evidence>
<comment type="catalytic activity">
    <reaction evidence="7 8">
        <text>cytidine(34) in tRNA(Ile2) + L-lysine + ATP = lysidine(34) in tRNA(Ile2) + AMP + diphosphate + H(+)</text>
        <dbReference type="Rhea" id="RHEA:43744"/>
        <dbReference type="Rhea" id="RHEA-COMP:10625"/>
        <dbReference type="Rhea" id="RHEA-COMP:10670"/>
        <dbReference type="ChEBI" id="CHEBI:15378"/>
        <dbReference type="ChEBI" id="CHEBI:30616"/>
        <dbReference type="ChEBI" id="CHEBI:32551"/>
        <dbReference type="ChEBI" id="CHEBI:33019"/>
        <dbReference type="ChEBI" id="CHEBI:82748"/>
        <dbReference type="ChEBI" id="CHEBI:83665"/>
        <dbReference type="ChEBI" id="CHEBI:456215"/>
        <dbReference type="EC" id="6.3.4.19"/>
    </reaction>
</comment>
<dbReference type="PANTHER" id="PTHR43033">
    <property type="entry name" value="TRNA(ILE)-LYSIDINE SYNTHASE-RELATED"/>
    <property type="match status" value="1"/>
</dbReference>
<dbReference type="Gene3D" id="3.30.465.60">
    <property type="match status" value="1"/>
</dbReference>
<keyword evidence="2 8" id="KW-0963">Cytoplasm</keyword>
<keyword evidence="3 8" id="KW-0436">Ligase</keyword>
<comment type="domain">
    <text evidence="8">The N-terminal region contains the highly conserved SGGXDS motif, predicted to be a P-loop motif involved in ATP binding.</text>
</comment>
<keyword evidence="11" id="KW-1185">Reference proteome</keyword>
<evidence type="ECO:0000313" key="10">
    <source>
        <dbReference type="EMBL" id="GGE54134.1"/>
    </source>
</evidence>
<gene>
    <name evidence="8 10" type="primary">tilS</name>
    <name evidence="10" type="ORF">GCM10011391_36320</name>
</gene>
<evidence type="ECO:0000256" key="3">
    <source>
        <dbReference type="ARBA" id="ARBA00022598"/>
    </source>
</evidence>
<feature type="binding site" evidence="8">
    <location>
        <begin position="26"/>
        <end position="31"/>
    </location>
    <ligand>
        <name>ATP</name>
        <dbReference type="ChEBI" id="CHEBI:30616"/>
    </ligand>
</feature>
<comment type="caution">
    <text evidence="10">The sequence shown here is derived from an EMBL/GenBank/DDBJ whole genome shotgun (WGS) entry which is preliminary data.</text>
</comment>
<dbReference type="AlphaFoldDB" id="A0A8J3DYV7"/>
<dbReference type="GO" id="GO:0005524">
    <property type="term" value="F:ATP binding"/>
    <property type="evidence" value="ECO:0007669"/>
    <property type="project" value="UniProtKB-UniRule"/>
</dbReference>
<dbReference type="InterPro" id="IPR011063">
    <property type="entry name" value="TilS/TtcA_N"/>
</dbReference>
<dbReference type="Pfam" id="PF11734">
    <property type="entry name" value="TilS_C"/>
    <property type="match status" value="1"/>
</dbReference>
<dbReference type="InterPro" id="IPR012094">
    <property type="entry name" value="tRNA_Ile_lys_synt"/>
</dbReference>
<dbReference type="SUPFAM" id="SSF52402">
    <property type="entry name" value="Adenine nucleotide alpha hydrolases-like"/>
    <property type="match status" value="1"/>
</dbReference>
<dbReference type="GO" id="GO:0005737">
    <property type="term" value="C:cytoplasm"/>
    <property type="evidence" value="ECO:0007669"/>
    <property type="project" value="UniProtKB-SubCell"/>
</dbReference>
<proteinExistence type="inferred from homology"/>
<feature type="domain" description="Lysidine-tRNA(Ile) synthetase C-terminal" evidence="9">
    <location>
        <begin position="388"/>
        <end position="461"/>
    </location>
</feature>
<evidence type="ECO:0000256" key="8">
    <source>
        <dbReference type="HAMAP-Rule" id="MF_01161"/>
    </source>
</evidence>
<evidence type="ECO:0000259" key="9">
    <source>
        <dbReference type="SMART" id="SM00977"/>
    </source>
</evidence>
<dbReference type="HAMAP" id="MF_01161">
    <property type="entry name" value="tRNA_Ile_lys_synt"/>
    <property type="match status" value="1"/>
</dbReference>
<dbReference type="PANTHER" id="PTHR43033:SF1">
    <property type="entry name" value="TRNA(ILE)-LYSIDINE SYNTHASE-RELATED"/>
    <property type="match status" value="1"/>
</dbReference>
<dbReference type="CDD" id="cd01992">
    <property type="entry name" value="TilS_N"/>
    <property type="match status" value="1"/>
</dbReference>
<sequence length="473" mass="55041">METMVEQFIKKHALIQKGATVIVGVSGGPDSMALLHFLHQRRYLWHIKIIACSIDHQLRGEEAKADLLYVRHYCDQQAIEFEGRSVDVPHIQKEEGLSVEVAARKGRYQVFEEVMETWRADVLALAHHGDDQIETMLMRQVRGSFGTAKAGIPVKRDFACGQIIRPFLTVTKEQLLDYCKRAGIDPRIDPSNSSEAFTRNRFRKYVLPFLKKENPLVHLRFQEDSEKIRDDALYLDELAKERFQSVLVEYDNDRVSISIRRLIDTPIPLQRRIIHLILNYLYNHANIDADHQSIHIEDLLYWLRETKASGEKHLPKGLLVKRSYDLCRFSFDKGMIVQQFNQRVPLLIPGMTPTDIGNILAEIIHTYPSRALKPNEYICDLHQLKGSIYYRLRRPGDRFQPLGMNGTKKVKDLFIDHKINHMDRERWPLIVDENDAILWIPYLRRADIYKTTSETTCFLKLTIEASAFGRTYS</sequence>
<evidence type="ECO:0000313" key="11">
    <source>
        <dbReference type="Proteomes" id="UP000628775"/>
    </source>
</evidence>
<comment type="function">
    <text evidence="8">Ligates lysine onto the cytidine present at position 34 of the AUA codon-specific tRNA(Ile) that contains the anticodon CAU, in an ATP-dependent manner. Cytidine is converted to lysidine, thus changing the amino acid specificity of the tRNA from methionine to isoleucine.</text>
</comment>
<reference evidence="10" key="2">
    <citation type="submission" date="2020-09" db="EMBL/GenBank/DDBJ databases">
        <authorList>
            <person name="Sun Q."/>
            <person name="Zhou Y."/>
        </authorList>
    </citation>
    <scope>NUCLEOTIDE SEQUENCE</scope>
    <source>
        <strain evidence="10">CGMCC 1.15371</strain>
    </source>
</reference>
<reference evidence="10" key="1">
    <citation type="journal article" date="2014" name="Int. J. Syst. Evol. Microbiol.">
        <title>Complete genome sequence of Corynebacterium casei LMG S-19264T (=DSM 44701T), isolated from a smear-ripened cheese.</title>
        <authorList>
            <consortium name="US DOE Joint Genome Institute (JGI-PGF)"/>
            <person name="Walter F."/>
            <person name="Albersmeier A."/>
            <person name="Kalinowski J."/>
            <person name="Ruckert C."/>
        </authorList>
    </citation>
    <scope>NUCLEOTIDE SEQUENCE</scope>
    <source>
        <strain evidence="10">CGMCC 1.15371</strain>
    </source>
</reference>
<dbReference type="SUPFAM" id="SSF82829">
    <property type="entry name" value="MesJ substrate recognition domain-like"/>
    <property type="match status" value="1"/>
</dbReference>
<dbReference type="InterPro" id="IPR012795">
    <property type="entry name" value="tRNA_Ile_lys_synt_N"/>
</dbReference>
<evidence type="ECO:0000256" key="7">
    <source>
        <dbReference type="ARBA" id="ARBA00048539"/>
    </source>
</evidence>
<dbReference type="Gene3D" id="3.40.50.620">
    <property type="entry name" value="HUPs"/>
    <property type="match status" value="1"/>
</dbReference>
<evidence type="ECO:0000256" key="1">
    <source>
        <dbReference type="ARBA" id="ARBA00004496"/>
    </source>
</evidence>
<dbReference type="NCBIfam" id="TIGR02432">
    <property type="entry name" value="lysidine_TilS_N"/>
    <property type="match status" value="1"/>
</dbReference>
<dbReference type="Pfam" id="PF01171">
    <property type="entry name" value="ATP_bind_3"/>
    <property type="match status" value="1"/>
</dbReference>
<name>A0A8J3DYV7_9BACL</name>
<dbReference type="EC" id="6.3.4.19" evidence="8"/>
<evidence type="ECO:0000256" key="6">
    <source>
        <dbReference type="ARBA" id="ARBA00022840"/>
    </source>
</evidence>
<accession>A0A8J3DYV7</accession>
<evidence type="ECO:0000256" key="2">
    <source>
        <dbReference type="ARBA" id="ARBA00022490"/>
    </source>
</evidence>
<dbReference type="GO" id="GO:0006400">
    <property type="term" value="P:tRNA modification"/>
    <property type="evidence" value="ECO:0007669"/>
    <property type="project" value="UniProtKB-UniRule"/>
</dbReference>
<organism evidence="10 11">
    <name type="scientific">Pullulanibacillus camelliae</name>
    <dbReference type="NCBI Taxonomy" id="1707096"/>
    <lineage>
        <taxon>Bacteria</taxon>
        <taxon>Bacillati</taxon>
        <taxon>Bacillota</taxon>
        <taxon>Bacilli</taxon>
        <taxon>Bacillales</taxon>
        <taxon>Sporolactobacillaceae</taxon>
        <taxon>Pullulanibacillus</taxon>
    </lineage>
</organism>
<dbReference type="Proteomes" id="UP000628775">
    <property type="component" value="Unassembled WGS sequence"/>
</dbReference>
<protein>
    <recommendedName>
        <fullName evidence="8">tRNA(Ile)-lysidine synthase</fullName>
        <ecNumber evidence="8">6.3.4.19</ecNumber>
    </recommendedName>
    <alternativeName>
        <fullName evidence="8">tRNA(Ile)-2-lysyl-cytidine synthase</fullName>
    </alternativeName>
    <alternativeName>
        <fullName evidence="8">tRNA(Ile)-lysidine synthetase</fullName>
    </alternativeName>
</protein>
<dbReference type="GO" id="GO:0032267">
    <property type="term" value="F:tRNA(Ile)-lysidine synthase activity"/>
    <property type="evidence" value="ECO:0007669"/>
    <property type="project" value="UniProtKB-EC"/>
</dbReference>
<evidence type="ECO:0000256" key="4">
    <source>
        <dbReference type="ARBA" id="ARBA00022694"/>
    </source>
</evidence>
<comment type="subcellular location">
    <subcellularLocation>
        <location evidence="1 8">Cytoplasm</location>
    </subcellularLocation>
</comment>
<comment type="similarity">
    <text evidence="8">Belongs to the tRNA(Ile)-lysidine synthase family.</text>
</comment>